<dbReference type="Pfam" id="PF00724">
    <property type="entry name" value="Oxidored_FMN"/>
    <property type="match status" value="1"/>
</dbReference>
<organism evidence="4 5">
    <name type="scientific">Tritrichomonas musculus</name>
    <dbReference type="NCBI Taxonomy" id="1915356"/>
    <lineage>
        <taxon>Eukaryota</taxon>
        <taxon>Metamonada</taxon>
        <taxon>Parabasalia</taxon>
        <taxon>Tritrichomonadida</taxon>
        <taxon>Tritrichomonadidae</taxon>
        <taxon>Tritrichomonas</taxon>
    </lineage>
</organism>
<gene>
    <name evidence="4" type="ORF">M9Y10_013577</name>
</gene>
<name>A0ABR2KXC1_9EUKA</name>
<dbReference type="InterPro" id="IPR001155">
    <property type="entry name" value="OxRdtase_FMN_N"/>
</dbReference>
<proteinExistence type="predicted"/>
<evidence type="ECO:0000256" key="2">
    <source>
        <dbReference type="ARBA" id="ARBA00023002"/>
    </source>
</evidence>
<dbReference type="PANTHER" id="PTHR43656">
    <property type="entry name" value="BINDING OXIDOREDUCTASE, PUTATIVE (AFU_ORTHOLOGUE AFUA_2G08260)-RELATED"/>
    <property type="match status" value="1"/>
</dbReference>
<dbReference type="PANTHER" id="PTHR43656:SF2">
    <property type="entry name" value="BINDING OXIDOREDUCTASE, PUTATIVE (AFU_ORTHOLOGUE AFUA_2G08260)-RELATED"/>
    <property type="match status" value="1"/>
</dbReference>
<dbReference type="SUPFAM" id="SSF51395">
    <property type="entry name" value="FMN-linked oxidoreductases"/>
    <property type="match status" value="1"/>
</dbReference>
<reference evidence="4 5" key="1">
    <citation type="submission" date="2024-04" db="EMBL/GenBank/DDBJ databases">
        <title>Tritrichomonas musculus Genome.</title>
        <authorList>
            <person name="Alves-Ferreira E."/>
            <person name="Grigg M."/>
            <person name="Lorenzi H."/>
            <person name="Galac M."/>
        </authorList>
    </citation>
    <scope>NUCLEOTIDE SEQUENCE [LARGE SCALE GENOMIC DNA]</scope>
    <source>
        <strain evidence="4 5">EAF2021</strain>
    </source>
</reference>
<evidence type="ECO:0000259" key="3">
    <source>
        <dbReference type="Pfam" id="PF00724"/>
    </source>
</evidence>
<accession>A0ABR2KXC1</accession>
<protein>
    <recommendedName>
        <fullName evidence="3">NADH:flavin oxidoreductase/NADH oxidase N-terminal domain-containing protein</fullName>
    </recommendedName>
</protein>
<dbReference type="InterPro" id="IPR051799">
    <property type="entry name" value="NADH_flavin_oxidoreductase"/>
</dbReference>
<feature type="domain" description="NADH:flavin oxidoreductase/NADH oxidase N-terminal" evidence="3">
    <location>
        <begin position="7"/>
        <end position="231"/>
    </location>
</feature>
<dbReference type="CDD" id="cd02803">
    <property type="entry name" value="OYE_like_FMN_family"/>
    <property type="match status" value="1"/>
</dbReference>
<dbReference type="EMBL" id="JAPFFF010000002">
    <property type="protein sequence ID" value="KAK8895693.1"/>
    <property type="molecule type" value="Genomic_DNA"/>
</dbReference>
<evidence type="ECO:0000256" key="1">
    <source>
        <dbReference type="ARBA" id="ARBA00022630"/>
    </source>
</evidence>
<comment type="caution">
    <text evidence="4">The sequence shown here is derived from an EMBL/GenBank/DDBJ whole genome shotgun (WGS) entry which is preliminary data.</text>
</comment>
<evidence type="ECO:0000313" key="5">
    <source>
        <dbReference type="Proteomes" id="UP001470230"/>
    </source>
</evidence>
<keyword evidence="5" id="KW-1185">Reference proteome</keyword>
<dbReference type="InterPro" id="IPR013785">
    <property type="entry name" value="Aldolase_TIM"/>
</dbReference>
<evidence type="ECO:0000313" key="4">
    <source>
        <dbReference type="EMBL" id="KAK8895693.1"/>
    </source>
</evidence>
<dbReference type="Gene3D" id="3.20.20.70">
    <property type="entry name" value="Aldolase class I"/>
    <property type="match status" value="1"/>
</dbReference>
<keyword evidence="2" id="KW-0560">Oxidoreductase</keyword>
<dbReference type="Proteomes" id="UP001470230">
    <property type="component" value="Unassembled WGS sequence"/>
</dbReference>
<sequence length="387" mass="43648">MLKSHSSLFTPLNINKTYLPNRFMRSATYEALSDSHTGLPTNKLKKMITTLADGEVGLIVPGYVYPIFHGKAAKSQSSMSHYCHAKAWEPVVSSIHQKGSKIMFQVCQGGVMCNPDDIFGHEPIGCSPIDNHKGREMTNEEIEETIESFIQCAKRLKSIGSDGIQLHCAHNYLFCNFLSPARNKRTDKWGGSFDNRLRIVYETAKSIRKVVGDDFLVSIKINSRDYIQNGVTPELCAAYIRRLHPIVDMFELSGGMVGGTIIRSTVNEDLVKKKFKKNDVENFLKFARDYCGDVKWTEGYHAENARIIRRLVPKEVKLALVGGNRKFSAMQKLIDDGTVDMISLCRPFLREPYLVRDLRTGKIDEIGCNSCGLCTMNRKNGIKCQNY</sequence>
<keyword evidence="1" id="KW-0285">Flavoprotein</keyword>